<dbReference type="GO" id="GO:0004540">
    <property type="term" value="F:RNA nuclease activity"/>
    <property type="evidence" value="ECO:0007669"/>
    <property type="project" value="InterPro"/>
</dbReference>
<keyword evidence="3" id="KW-0540">Nuclease</keyword>
<name>A0A5N1JLD0_9BACT</name>
<dbReference type="EMBL" id="VTWS01000001">
    <property type="protein sequence ID" value="KAA9356678.1"/>
    <property type="molecule type" value="Genomic_DNA"/>
</dbReference>
<dbReference type="GO" id="GO:0110001">
    <property type="term" value="C:toxin-antitoxin complex"/>
    <property type="evidence" value="ECO:0007669"/>
    <property type="project" value="InterPro"/>
</dbReference>
<gene>
    <name evidence="6" type="ORF">F0P93_02710</name>
</gene>
<keyword evidence="1" id="KW-0597">Phosphoprotein</keyword>
<sequence length="117" mass="13413">MTEEIRKCLTDIVVSIDSIDGYLANNRSFQVYQTNKMLRRAMERELEIIGEATNNALRLDSALSISNTRRIVDTRNRIIHAYDAVNDTVVWSIVIKHLPILKGEIVQLLENTNDSVR</sequence>
<dbReference type="InterPro" id="IPR008201">
    <property type="entry name" value="HepT-like"/>
</dbReference>
<keyword evidence="5" id="KW-0378">Hydrolase</keyword>
<dbReference type="RefSeq" id="WP_150874824.1">
    <property type="nucleotide sequence ID" value="NZ_VTWS01000001.1"/>
</dbReference>
<evidence type="ECO:0000256" key="4">
    <source>
        <dbReference type="ARBA" id="ARBA00022741"/>
    </source>
</evidence>
<organism evidence="6 7">
    <name type="scientific">Larkinella humicola</name>
    <dbReference type="NCBI Taxonomy" id="2607654"/>
    <lineage>
        <taxon>Bacteria</taxon>
        <taxon>Pseudomonadati</taxon>
        <taxon>Bacteroidota</taxon>
        <taxon>Cytophagia</taxon>
        <taxon>Cytophagales</taxon>
        <taxon>Spirosomataceae</taxon>
        <taxon>Larkinella</taxon>
    </lineage>
</organism>
<evidence type="ECO:0000256" key="3">
    <source>
        <dbReference type="ARBA" id="ARBA00022722"/>
    </source>
</evidence>
<evidence type="ECO:0000256" key="1">
    <source>
        <dbReference type="ARBA" id="ARBA00022553"/>
    </source>
</evidence>
<accession>A0A5N1JLD0</accession>
<evidence type="ECO:0000313" key="7">
    <source>
        <dbReference type="Proteomes" id="UP000326344"/>
    </source>
</evidence>
<proteinExistence type="predicted"/>
<evidence type="ECO:0000256" key="5">
    <source>
        <dbReference type="ARBA" id="ARBA00022801"/>
    </source>
</evidence>
<evidence type="ECO:0000256" key="2">
    <source>
        <dbReference type="ARBA" id="ARBA00022649"/>
    </source>
</evidence>
<reference evidence="6 7" key="1">
    <citation type="submission" date="2019-09" db="EMBL/GenBank/DDBJ databases">
        <title>Genome Sequence of Larkinella sp MA1.</title>
        <authorList>
            <person name="Srinivasan S."/>
        </authorList>
    </citation>
    <scope>NUCLEOTIDE SEQUENCE [LARGE SCALE GENOMIC DNA]</scope>
    <source>
        <strain evidence="6 7">MA1</strain>
    </source>
</reference>
<dbReference type="Proteomes" id="UP000326344">
    <property type="component" value="Unassembled WGS sequence"/>
</dbReference>
<dbReference type="Pfam" id="PF01934">
    <property type="entry name" value="HepT-like"/>
    <property type="match status" value="1"/>
</dbReference>
<dbReference type="PANTHER" id="PTHR34139:SF1">
    <property type="entry name" value="RNASE MJ1380-RELATED"/>
    <property type="match status" value="1"/>
</dbReference>
<dbReference type="PANTHER" id="PTHR34139">
    <property type="entry name" value="UPF0331 PROTEIN MJ0127"/>
    <property type="match status" value="1"/>
</dbReference>
<dbReference type="GO" id="GO:0016787">
    <property type="term" value="F:hydrolase activity"/>
    <property type="evidence" value="ECO:0007669"/>
    <property type="project" value="UniProtKB-KW"/>
</dbReference>
<dbReference type="InterPro" id="IPR051813">
    <property type="entry name" value="HepT_RNase_toxin"/>
</dbReference>
<dbReference type="AlphaFoldDB" id="A0A5N1JLD0"/>
<keyword evidence="4" id="KW-0547">Nucleotide-binding</keyword>
<keyword evidence="7" id="KW-1185">Reference proteome</keyword>
<protein>
    <submittedName>
        <fullName evidence="6">DUF86 domain-containing protein</fullName>
    </submittedName>
</protein>
<dbReference type="GO" id="GO:0000166">
    <property type="term" value="F:nucleotide binding"/>
    <property type="evidence" value="ECO:0007669"/>
    <property type="project" value="UniProtKB-KW"/>
</dbReference>
<comment type="caution">
    <text evidence="6">The sequence shown here is derived from an EMBL/GenBank/DDBJ whole genome shotgun (WGS) entry which is preliminary data.</text>
</comment>
<keyword evidence="2" id="KW-1277">Toxin-antitoxin system</keyword>
<evidence type="ECO:0000313" key="6">
    <source>
        <dbReference type="EMBL" id="KAA9356678.1"/>
    </source>
</evidence>